<proteinExistence type="predicted"/>
<name>A0A438N646_EXOME</name>
<feature type="transmembrane region" description="Helical" evidence="4">
    <location>
        <begin position="34"/>
        <end position="51"/>
    </location>
</feature>
<evidence type="ECO:0000256" key="1">
    <source>
        <dbReference type="ARBA" id="ARBA00022630"/>
    </source>
</evidence>
<dbReference type="SUPFAM" id="SSF51905">
    <property type="entry name" value="FAD/NAD(P)-binding domain"/>
    <property type="match status" value="1"/>
</dbReference>
<evidence type="ECO:0000256" key="2">
    <source>
        <dbReference type="ARBA" id="ARBA00022827"/>
    </source>
</evidence>
<dbReference type="VEuPathDB" id="FungiDB:PV10_04218"/>
<dbReference type="PRINTS" id="PR00420">
    <property type="entry name" value="RNGMNOXGNASE"/>
</dbReference>
<evidence type="ECO:0000313" key="6">
    <source>
        <dbReference type="EMBL" id="RVX71210.1"/>
    </source>
</evidence>
<evidence type="ECO:0000259" key="5">
    <source>
        <dbReference type="Pfam" id="PF01494"/>
    </source>
</evidence>
<dbReference type="Proteomes" id="UP000288859">
    <property type="component" value="Unassembled WGS sequence"/>
</dbReference>
<feature type="domain" description="FAD-binding" evidence="5">
    <location>
        <begin position="36"/>
        <end position="341"/>
    </location>
</feature>
<evidence type="ECO:0000256" key="3">
    <source>
        <dbReference type="ARBA" id="ARBA00023002"/>
    </source>
</evidence>
<dbReference type="GO" id="GO:0071949">
    <property type="term" value="F:FAD binding"/>
    <property type="evidence" value="ECO:0007669"/>
    <property type="project" value="InterPro"/>
</dbReference>
<organism evidence="6 7">
    <name type="scientific">Exophiala mesophila</name>
    <name type="common">Black yeast-like fungus</name>
    <dbReference type="NCBI Taxonomy" id="212818"/>
    <lineage>
        <taxon>Eukaryota</taxon>
        <taxon>Fungi</taxon>
        <taxon>Dikarya</taxon>
        <taxon>Ascomycota</taxon>
        <taxon>Pezizomycotina</taxon>
        <taxon>Eurotiomycetes</taxon>
        <taxon>Chaetothyriomycetidae</taxon>
        <taxon>Chaetothyriales</taxon>
        <taxon>Herpotrichiellaceae</taxon>
        <taxon>Exophiala</taxon>
    </lineage>
</organism>
<keyword evidence="1" id="KW-0285">Flavoprotein</keyword>
<dbReference type="Pfam" id="PF14269">
    <property type="entry name" value="Arylsulfotran_2"/>
    <property type="match status" value="1"/>
</dbReference>
<dbReference type="InterPro" id="IPR002938">
    <property type="entry name" value="FAD-bd"/>
</dbReference>
<dbReference type="AlphaFoldDB" id="A0A438N646"/>
<dbReference type="Pfam" id="PF01494">
    <property type="entry name" value="FAD_binding_3"/>
    <property type="match status" value="1"/>
</dbReference>
<dbReference type="OrthoDB" id="655030at2759"/>
<dbReference type="InterPro" id="IPR039535">
    <property type="entry name" value="ASST-like"/>
</dbReference>
<dbReference type="VEuPathDB" id="FungiDB:PV10_04216"/>
<dbReference type="EMBL" id="NAJM01000018">
    <property type="protein sequence ID" value="RVX71210.1"/>
    <property type="molecule type" value="Genomic_DNA"/>
</dbReference>
<dbReference type="GO" id="GO:0016491">
    <property type="term" value="F:oxidoreductase activity"/>
    <property type="evidence" value="ECO:0007669"/>
    <property type="project" value="UniProtKB-KW"/>
</dbReference>
<accession>A0A438N646</accession>
<keyword evidence="2" id="KW-0274">FAD</keyword>
<dbReference type="Gene3D" id="3.30.9.10">
    <property type="entry name" value="D-Amino Acid Oxidase, subunit A, domain 2"/>
    <property type="match status" value="1"/>
</dbReference>
<gene>
    <name evidence="6" type="ORF">B0A52_04784</name>
</gene>
<keyword evidence="4" id="KW-0812">Transmembrane</keyword>
<comment type="caution">
    <text evidence="6">The sequence shown here is derived from an EMBL/GenBank/DDBJ whole genome shotgun (WGS) entry which is preliminary data.</text>
</comment>
<dbReference type="InterPro" id="IPR036188">
    <property type="entry name" value="FAD/NAD-bd_sf"/>
</dbReference>
<keyword evidence="3" id="KW-0560">Oxidoreductase</keyword>
<dbReference type="Gene3D" id="3.50.50.60">
    <property type="entry name" value="FAD/NAD(P)-binding domain"/>
    <property type="match status" value="1"/>
</dbReference>
<dbReference type="PANTHER" id="PTHR35340:SF9">
    <property type="entry name" value="ASST-DOMAIN-CONTAINING PROTEIN"/>
    <property type="match status" value="1"/>
</dbReference>
<sequence length="976" mass="109682">MDKDSVLRIGMHIGAVLREFVFEDLQTWMPDKPLAVIIGAGIAGLAAAWWLDKIGWKAIIIEKAPNLQDGGYVMTLSGPCLETLHKMGIKQLLGTISEQFDYNTVKTYSGYELYRLRYSEVHGGMDSMPVRRNDLARILLSHLPSSSEIKFSRRVVSIQDQTETVEVQLDDGHILHADLVIGADGVRSQVRDMIFERKDALDFIGLYFAAYNFETDQEPSKNCVSFTRPGQLDMVFSLKNGGMTGYHIWSESRGPPGPRGEGFKKLRELTADCQDVVRDAVRLGEASGTSLVMDSANLVVQPRWSKGRVVLLGDAAHCLTLMSGQGAGMALVSAEMLSQELSRTHDVGGALAAHESRLRPGIERLQRRSRDLAAFYVPRTWLQYFFRNLLAWLMPRKWLVDAHVKGLFAEIETLQNGGPGPKKGNTAEQKTSSDIIFSAQLPFAIDHRMWRTGLPVRSAILKPHAGQLVLKWVTIWESWLLIVFAFLSFCLLIQKVLSHSAWHSSSTKVESGYIFIAPYQGFVQGAWGPQQPGAYIFRDNGDLIWSSIGYFGGWVANFQASVWQGKPVLRVFEGLLDQSYGRMYGKHTMLNDRYQVVQIIRPASHKLVSCHEFRVLDNGNVLVETPIAVPTDLSRWGGQEGQNWIVSNGFQEINIKTGDLIFEWCSLDYIDPKYSAFPLAEKGAFNSRNSTDAWNYFHINSVDKDDQGNYLISARNYRAIFKIDGKTGRIIWQLGGVHGSDFIIPKSLESTYQHDARFQSRARTQDQPVLPRTHRAAGPLYRRSFRNKNVLPNKNVFVNWGEAGAITEFAKDGEILFHAYLDSEPAGKLVQSYRGFRFNWTGSASEEPAIVALKGDTRESAIFIHVSWNGDTETDTWRFYSEVKSSHLSSTHVLGHSKRRTFETSFKVDNLAILTSADSGQFFAEALDVHGKVLGKTRTTGVSLDVWDQDIRAEAETTQEVLKQPIWLSRHNVLKV</sequence>
<keyword evidence="4" id="KW-1133">Transmembrane helix</keyword>
<dbReference type="InterPro" id="IPR053143">
    <property type="entry name" value="Arylsulfate_ST"/>
</dbReference>
<evidence type="ECO:0000256" key="4">
    <source>
        <dbReference type="SAM" id="Phobius"/>
    </source>
</evidence>
<keyword evidence="4" id="KW-0472">Membrane</keyword>
<reference evidence="6 7" key="1">
    <citation type="submission" date="2017-03" db="EMBL/GenBank/DDBJ databases">
        <title>Genomes of endolithic fungi from Antarctica.</title>
        <authorList>
            <person name="Coleine C."/>
            <person name="Masonjones S."/>
            <person name="Stajich J.E."/>
        </authorList>
    </citation>
    <scope>NUCLEOTIDE SEQUENCE [LARGE SCALE GENOMIC DNA]</scope>
    <source>
        <strain evidence="6 7">CCFEE 6314</strain>
    </source>
</reference>
<protein>
    <recommendedName>
        <fullName evidence="5">FAD-binding domain-containing protein</fullName>
    </recommendedName>
</protein>
<evidence type="ECO:0000313" key="7">
    <source>
        <dbReference type="Proteomes" id="UP000288859"/>
    </source>
</evidence>
<dbReference type="PANTHER" id="PTHR35340">
    <property type="entry name" value="PQQ ENZYME REPEAT PROTEIN-RELATED"/>
    <property type="match status" value="1"/>
</dbReference>